<accession>A0A7M5UFT3</accession>
<sequence>MESQMKTQLIQNAIFFLLVISGVLIIAKIQQQDWMTEEINSDYRHFRSTFEKVANKSNYSALLFTSIYRIPDDAIIRAQLLFGVRTTCQRFTLHNLKSKYLEFVIPKIEWCVDNDLFTNPENYEVPEMDLSFAAYKNEAKALNQAFICMVMAMVLVCIAFIMQILKNFKWKMKLNIAIIISTLIACSFIIAALSIVHTKFNFKRDFEKNRQIIKHHHQQLNSIDNDDGSGYGMEPMEDNDFGYSQHYTKNTSNDQTKGSSNHYNKDASNSKTDNSQGYSGHYNEDSGTATTDKPKGYSGHYVHNTTSQEPAGETENDQPSGYTGHYPTNHSIFINHDPFNYTTTTFENYASSLERGFYDTILLLLVLNADYHEYIGTPLTLGKINIALLLLVILLSLLDIRCIKKTAHGGDVGVKYRRASLTEDDV</sequence>
<feature type="compositionally biased region" description="Polar residues" evidence="1">
    <location>
        <begin position="317"/>
        <end position="327"/>
    </location>
</feature>
<evidence type="ECO:0000313" key="4">
    <source>
        <dbReference type="Proteomes" id="UP000594262"/>
    </source>
</evidence>
<feature type="transmembrane region" description="Helical" evidence="2">
    <location>
        <begin position="12"/>
        <end position="29"/>
    </location>
</feature>
<feature type="compositionally biased region" description="Polar residues" evidence="1">
    <location>
        <begin position="245"/>
        <end position="278"/>
    </location>
</feature>
<feature type="transmembrane region" description="Helical" evidence="2">
    <location>
        <begin position="176"/>
        <end position="196"/>
    </location>
</feature>
<evidence type="ECO:0000313" key="3">
    <source>
        <dbReference type="EnsemblMetazoa" id="CLYHEMP000585.1"/>
    </source>
</evidence>
<proteinExistence type="predicted"/>
<feature type="region of interest" description="Disordered" evidence="1">
    <location>
        <begin position="242"/>
        <end position="327"/>
    </location>
</feature>
<keyword evidence="2" id="KW-0812">Transmembrane</keyword>
<dbReference type="Gene3D" id="1.20.140.150">
    <property type="match status" value="1"/>
</dbReference>
<name>A0A7M5UFT3_9CNID</name>
<feature type="transmembrane region" description="Helical" evidence="2">
    <location>
        <begin position="380"/>
        <end position="398"/>
    </location>
</feature>
<reference evidence="3" key="1">
    <citation type="submission" date="2021-01" db="UniProtKB">
        <authorList>
            <consortium name="EnsemblMetazoa"/>
        </authorList>
    </citation>
    <scope>IDENTIFICATION</scope>
</reference>
<organism evidence="3 4">
    <name type="scientific">Clytia hemisphaerica</name>
    <dbReference type="NCBI Taxonomy" id="252671"/>
    <lineage>
        <taxon>Eukaryota</taxon>
        <taxon>Metazoa</taxon>
        <taxon>Cnidaria</taxon>
        <taxon>Hydrozoa</taxon>
        <taxon>Hydroidolina</taxon>
        <taxon>Leptothecata</taxon>
        <taxon>Obeliida</taxon>
        <taxon>Clytiidae</taxon>
        <taxon>Clytia</taxon>
    </lineage>
</organism>
<evidence type="ECO:0000256" key="2">
    <source>
        <dbReference type="SAM" id="Phobius"/>
    </source>
</evidence>
<feature type="transmembrane region" description="Helical" evidence="2">
    <location>
        <begin position="145"/>
        <end position="164"/>
    </location>
</feature>
<dbReference type="AlphaFoldDB" id="A0A7M5UFT3"/>
<dbReference type="Proteomes" id="UP000594262">
    <property type="component" value="Unplaced"/>
</dbReference>
<keyword evidence="4" id="KW-1185">Reference proteome</keyword>
<dbReference type="GeneID" id="136800220"/>
<keyword evidence="2" id="KW-1133">Transmembrane helix</keyword>
<dbReference type="EnsemblMetazoa" id="CLYHEMT000585.1">
    <property type="protein sequence ID" value="CLYHEMP000585.1"/>
    <property type="gene ID" value="CLYHEMG000585"/>
</dbReference>
<keyword evidence="2" id="KW-0472">Membrane</keyword>
<protein>
    <submittedName>
        <fullName evidence="3">Uncharacterized protein</fullName>
    </submittedName>
</protein>
<evidence type="ECO:0000256" key="1">
    <source>
        <dbReference type="SAM" id="MobiDB-lite"/>
    </source>
</evidence>
<dbReference type="RefSeq" id="XP_066912942.1">
    <property type="nucleotide sequence ID" value="XM_067056841.1"/>
</dbReference>